<comment type="caution">
    <text evidence="3">The sequence shown here is derived from an EMBL/GenBank/DDBJ whole genome shotgun (WGS) entry which is preliminary data.</text>
</comment>
<dbReference type="Gene3D" id="1.10.510.10">
    <property type="entry name" value="Transferase(Phosphotransferase) domain 1"/>
    <property type="match status" value="1"/>
</dbReference>
<dbReference type="InterPro" id="IPR051681">
    <property type="entry name" value="Ser/Thr_Kinases-Pseudokinases"/>
</dbReference>
<dbReference type="EMBL" id="QKYT01000505">
    <property type="protein sequence ID" value="RIA84267.1"/>
    <property type="molecule type" value="Genomic_DNA"/>
</dbReference>
<dbReference type="AlphaFoldDB" id="A0A397SJV2"/>
<dbReference type="OrthoDB" id="4062651at2759"/>
<evidence type="ECO:0000256" key="1">
    <source>
        <dbReference type="SAM" id="MobiDB-lite"/>
    </source>
</evidence>
<feature type="domain" description="Protein kinase" evidence="2">
    <location>
        <begin position="18"/>
        <end position="285"/>
    </location>
</feature>
<dbReference type="GO" id="GO:0004674">
    <property type="term" value="F:protein serine/threonine kinase activity"/>
    <property type="evidence" value="ECO:0007669"/>
    <property type="project" value="TreeGrafter"/>
</dbReference>
<gene>
    <name evidence="3" type="ORF">C1645_742459</name>
</gene>
<dbReference type="Proteomes" id="UP000265703">
    <property type="component" value="Unassembled WGS sequence"/>
</dbReference>
<dbReference type="SUPFAM" id="SSF56112">
    <property type="entry name" value="Protein kinase-like (PK-like)"/>
    <property type="match status" value="1"/>
</dbReference>
<evidence type="ECO:0000313" key="3">
    <source>
        <dbReference type="EMBL" id="RIA84267.1"/>
    </source>
</evidence>
<accession>A0A397SJV2</accession>
<dbReference type="InterPro" id="IPR000719">
    <property type="entry name" value="Prot_kinase_dom"/>
</dbReference>
<dbReference type="Pfam" id="PF07714">
    <property type="entry name" value="PK_Tyr_Ser-Thr"/>
    <property type="match status" value="1"/>
</dbReference>
<evidence type="ECO:0000313" key="4">
    <source>
        <dbReference type="Proteomes" id="UP000265703"/>
    </source>
</evidence>
<reference evidence="3 4" key="1">
    <citation type="submission" date="2018-06" db="EMBL/GenBank/DDBJ databases">
        <title>Comparative genomics reveals the genomic features of Rhizophagus irregularis, R. cerebriforme, R. diaphanum and Gigaspora rosea, and their symbiotic lifestyle signature.</title>
        <authorList>
            <person name="Morin E."/>
            <person name="San Clemente H."/>
            <person name="Chen E.C.H."/>
            <person name="De La Providencia I."/>
            <person name="Hainaut M."/>
            <person name="Kuo A."/>
            <person name="Kohler A."/>
            <person name="Murat C."/>
            <person name="Tang N."/>
            <person name="Roy S."/>
            <person name="Loubradou J."/>
            <person name="Henrissat B."/>
            <person name="Grigoriev I.V."/>
            <person name="Corradi N."/>
            <person name="Roux C."/>
            <person name="Martin F.M."/>
        </authorList>
    </citation>
    <scope>NUCLEOTIDE SEQUENCE [LARGE SCALE GENOMIC DNA]</scope>
    <source>
        <strain evidence="3 4">DAOM 227022</strain>
    </source>
</reference>
<keyword evidence="4" id="KW-1185">Reference proteome</keyword>
<dbReference type="InterPro" id="IPR011009">
    <property type="entry name" value="Kinase-like_dom_sf"/>
</dbReference>
<organism evidence="3 4">
    <name type="scientific">Glomus cerebriforme</name>
    <dbReference type="NCBI Taxonomy" id="658196"/>
    <lineage>
        <taxon>Eukaryota</taxon>
        <taxon>Fungi</taxon>
        <taxon>Fungi incertae sedis</taxon>
        <taxon>Mucoromycota</taxon>
        <taxon>Glomeromycotina</taxon>
        <taxon>Glomeromycetes</taxon>
        <taxon>Glomerales</taxon>
        <taxon>Glomeraceae</taxon>
        <taxon>Glomus</taxon>
    </lineage>
</organism>
<feature type="region of interest" description="Disordered" evidence="1">
    <location>
        <begin position="381"/>
        <end position="439"/>
    </location>
</feature>
<protein>
    <submittedName>
        <fullName evidence="3">Kinase-like domain-containing protein</fullName>
    </submittedName>
</protein>
<name>A0A397SJV2_9GLOM</name>
<keyword evidence="3" id="KW-0418">Kinase</keyword>
<dbReference type="PROSITE" id="PS50011">
    <property type="entry name" value="PROTEIN_KINASE_DOM"/>
    <property type="match status" value="1"/>
</dbReference>
<keyword evidence="3" id="KW-0808">Transferase</keyword>
<dbReference type="InterPro" id="IPR001245">
    <property type="entry name" value="Ser-Thr/Tyr_kinase_cat_dom"/>
</dbReference>
<proteinExistence type="predicted"/>
<dbReference type="PANTHER" id="PTHR44329">
    <property type="entry name" value="SERINE/THREONINE-PROTEIN KINASE TNNI3K-RELATED"/>
    <property type="match status" value="1"/>
</dbReference>
<evidence type="ECO:0000259" key="2">
    <source>
        <dbReference type="PROSITE" id="PS50011"/>
    </source>
</evidence>
<dbReference type="GO" id="GO:0005524">
    <property type="term" value="F:ATP binding"/>
    <property type="evidence" value="ECO:0007669"/>
    <property type="project" value="InterPro"/>
</dbReference>
<sequence>METIAPQKIVEWIPYNNLQNISYLTKGGCSEIYTADWVDGPYHKWDNRKQRLRRLGKCEVILKRLENVESANRSWFDEGKSHLTISNKWSLIVKCYGLTKDPSNGIYMLVLRKMDMDLREYLRKNHHKMTWKDRIIIILNITEALSRIHKEKAIHRDLHSGNILYLKLVQSFYISDLGFCGPVNKPLNSIYGNLPYIAPEVIAGSETTFASDIYSFAILMWEISSGHPPFSYYEHNYDFVIKILNGMRPKVVMGTPLEYEKLMKQCWDADPTKRPDINYLYNEVLEMKKLYHQNKNNEQQINSQIINNCTNSSSSVNSLIRNFSKIHIFKDLPEQRNATEAYYSNDSLQHNLSIPNNIEDIVFEQSQQTEQNDFTTIENKDEVKGKSKRIYSNEEEDIVPNNNNNNNKSKKIKLNNHDKDIDDDEITNNPNFHSEDQDELEIPEEIIIVYKTRYKKAADIRTLNPDDGDVAGDAVNAGIQTINIDDESDATITNIDKYENYAQADGKEYISCSLIYKLKSRRISSG</sequence>